<feature type="domain" description="Calcineurin-like phosphoesterase" evidence="6">
    <location>
        <begin position="5"/>
        <end position="156"/>
    </location>
</feature>
<protein>
    <recommendedName>
        <fullName evidence="2 5">Vacuolar protein sorting-associated protein 29</fullName>
    </recommendedName>
</protein>
<sequence>MVLALCIGDFHIPQRAADFPAKFKQLLVPGKIQHILCTGDLCIKEIQDYLKGICPDLHIVKGEFDDGAYPETKVLQIGAFKIGVCHGHQVVPWGDLESLAMLQRQLDVDILVSGHTHQFKAYKYEDRLLINPGSATGAFSSITHDVRPSFVLMDIDGERVVAYVYELVDGDVKVDKIEFSKTGSA</sequence>
<dbReference type="EMBL" id="HBFA01039556">
    <property type="protein sequence ID" value="CAD8690849.1"/>
    <property type="molecule type" value="Transcribed_RNA"/>
</dbReference>
<dbReference type="AlphaFoldDB" id="A0A7S0WYB6"/>
<evidence type="ECO:0000256" key="5">
    <source>
        <dbReference type="RuleBase" id="RU362040"/>
    </source>
</evidence>
<evidence type="ECO:0000256" key="1">
    <source>
        <dbReference type="ARBA" id="ARBA00005945"/>
    </source>
</evidence>
<dbReference type="FunFam" id="3.60.21.10:FF:000015">
    <property type="entry name" value="Vacuolar protein sorting-associated protein 29"/>
    <property type="match status" value="1"/>
</dbReference>
<dbReference type="InterPro" id="IPR024654">
    <property type="entry name" value="Calcineurin-like_PHP_lpxH"/>
</dbReference>
<proteinExistence type="inferred from homology"/>
<dbReference type="GO" id="GO:0005829">
    <property type="term" value="C:cytosol"/>
    <property type="evidence" value="ECO:0007669"/>
    <property type="project" value="GOC"/>
</dbReference>
<evidence type="ECO:0000256" key="4">
    <source>
        <dbReference type="ARBA" id="ARBA00022927"/>
    </source>
</evidence>
<evidence type="ECO:0000313" key="7">
    <source>
        <dbReference type="EMBL" id="CAD8690849.1"/>
    </source>
</evidence>
<dbReference type="GO" id="GO:0042147">
    <property type="term" value="P:retrograde transport, endosome to Golgi"/>
    <property type="evidence" value="ECO:0007669"/>
    <property type="project" value="InterPro"/>
</dbReference>
<dbReference type="InterPro" id="IPR000979">
    <property type="entry name" value="Phosphodiesterase_MJ0936/Vps29"/>
</dbReference>
<gene>
    <name evidence="7" type="ORF">POBO1169_LOCUS19759</name>
</gene>
<reference evidence="7" key="1">
    <citation type="submission" date="2021-01" db="EMBL/GenBank/DDBJ databases">
        <authorList>
            <person name="Corre E."/>
            <person name="Pelletier E."/>
            <person name="Niang G."/>
            <person name="Scheremetjew M."/>
            <person name="Finn R."/>
            <person name="Kale V."/>
            <person name="Holt S."/>
            <person name="Cochrane G."/>
            <person name="Meng A."/>
            <person name="Brown T."/>
            <person name="Cohen L."/>
        </authorList>
    </citation>
    <scope>NUCLEOTIDE SEQUENCE</scope>
    <source>
        <strain evidence="7">CCMP722</strain>
    </source>
</reference>
<accession>A0A7S0WYB6</accession>
<dbReference type="PANTHER" id="PTHR11124">
    <property type="entry name" value="VACUOLAR SORTING PROTEIN VPS29"/>
    <property type="match status" value="1"/>
</dbReference>
<dbReference type="Gene3D" id="3.60.21.10">
    <property type="match status" value="1"/>
</dbReference>
<evidence type="ECO:0000256" key="2">
    <source>
        <dbReference type="ARBA" id="ARBA00017767"/>
    </source>
</evidence>
<dbReference type="GO" id="GO:0031410">
    <property type="term" value="C:cytoplasmic vesicle"/>
    <property type="evidence" value="ECO:0007669"/>
    <property type="project" value="UniProtKB-ARBA"/>
</dbReference>
<dbReference type="GO" id="GO:0030904">
    <property type="term" value="C:retromer complex"/>
    <property type="evidence" value="ECO:0007669"/>
    <property type="project" value="InterPro"/>
</dbReference>
<dbReference type="CDD" id="cd07394">
    <property type="entry name" value="MPP_Vps29"/>
    <property type="match status" value="1"/>
</dbReference>
<dbReference type="SUPFAM" id="SSF56300">
    <property type="entry name" value="Metallo-dependent phosphatases"/>
    <property type="match status" value="1"/>
</dbReference>
<dbReference type="NCBIfam" id="TIGR00040">
    <property type="entry name" value="yfcE"/>
    <property type="match status" value="1"/>
</dbReference>
<evidence type="ECO:0000256" key="3">
    <source>
        <dbReference type="ARBA" id="ARBA00022448"/>
    </source>
</evidence>
<dbReference type="Pfam" id="PF12850">
    <property type="entry name" value="Metallophos_2"/>
    <property type="match status" value="1"/>
</dbReference>
<dbReference type="GO" id="GO:0015031">
    <property type="term" value="P:protein transport"/>
    <property type="evidence" value="ECO:0007669"/>
    <property type="project" value="UniProtKB-KW"/>
</dbReference>
<comment type="similarity">
    <text evidence="1 5">Belongs to the VPS29 family.</text>
</comment>
<evidence type="ECO:0000259" key="6">
    <source>
        <dbReference type="Pfam" id="PF12850"/>
    </source>
</evidence>
<organism evidence="7">
    <name type="scientific">Pyramimonas obovata</name>
    <dbReference type="NCBI Taxonomy" id="1411642"/>
    <lineage>
        <taxon>Eukaryota</taxon>
        <taxon>Viridiplantae</taxon>
        <taxon>Chlorophyta</taxon>
        <taxon>Pyramimonadophyceae</taxon>
        <taxon>Pyramimonadales</taxon>
        <taxon>Pyramimonadaceae</taxon>
        <taxon>Pyramimonas</taxon>
        <taxon>Pyramimonas incertae sedis</taxon>
    </lineage>
</organism>
<dbReference type="InterPro" id="IPR029052">
    <property type="entry name" value="Metallo-depent_PP-like"/>
</dbReference>
<dbReference type="InterPro" id="IPR028661">
    <property type="entry name" value="Vps29"/>
</dbReference>
<keyword evidence="3" id="KW-0813">Transport</keyword>
<keyword evidence="4" id="KW-0653">Protein transport</keyword>
<name>A0A7S0WYB6_9CHLO</name>